<feature type="compositionally biased region" description="Basic and acidic residues" evidence="3">
    <location>
        <begin position="907"/>
        <end position="920"/>
    </location>
</feature>
<feature type="region of interest" description="Disordered" evidence="3">
    <location>
        <begin position="1051"/>
        <end position="1089"/>
    </location>
</feature>
<accession>A0ABN7BAY2</accession>
<dbReference type="SUPFAM" id="SSF82895">
    <property type="entry name" value="TSP-1 type 1 repeat"/>
    <property type="match status" value="1"/>
</dbReference>
<feature type="domain" description="CUB" evidence="4">
    <location>
        <begin position="542"/>
        <end position="656"/>
    </location>
</feature>
<dbReference type="Gene3D" id="2.60.120.290">
    <property type="entry name" value="Spermadhesin, CUB domain"/>
    <property type="match status" value="1"/>
</dbReference>
<dbReference type="CDD" id="cd00041">
    <property type="entry name" value="CUB"/>
    <property type="match status" value="1"/>
</dbReference>
<gene>
    <name evidence="5" type="ORF">NTJ_13786</name>
</gene>
<dbReference type="SMART" id="SM00209">
    <property type="entry name" value="TSP1"/>
    <property type="match status" value="1"/>
</dbReference>
<dbReference type="PROSITE" id="PS01180">
    <property type="entry name" value="CUB"/>
    <property type="match status" value="1"/>
</dbReference>
<reference evidence="5 6" key="1">
    <citation type="submission" date="2023-09" db="EMBL/GenBank/DDBJ databases">
        <title>Nesidiocoris tenuis whole genome shotgun sequence.</title>
        <authorList>
            <person name="Shibata T."/>
            <person name="Shimoda M."/>
            <person name="Kobayashi T."/>
            <person name="Uehara T."/>
        </authorList>
    </citation>
    <scope>NUCLEOTIDE SEQUENCE [LARGE SCALE GENOMIC DNA]</scope>
    <source>
        <strain evidence="5 6">Japan</strain>
    </source>
</reference>
<evidence type="ECO:0000256" key="1">
    <source>
        <dbReference type="ARBA" id="ARBA00023157"/>
    </source>
</evidence>
<dbReference type="InterPro" id="IPR038877">
    <property type="entry name" value="THSD1"/>
</dbReference>
<comment type="caution">
    <text evidence="2">Lacks conserved residue(s) required for the propagation of feature annotation.</text>
</comment>
<dbReference type="Pfam" id="PF00090">
    <property type="entry name" value="TSP_1"/>
    <property type="match status" value="1"/>
</dbReference>
<dbReference type="Gene3D" id="2.20.100.10">
    <property type="entry name" value="Thrombospondin type-1 (TSP1) repeat"/>
    <property type="match status" value="1"/>
</dbReference>
<dbReference type="InterPro" id="IPR000884">
    <property type="entry name" value="TSP1_rpt"/>
</dbReference>
<dbReference type="InterPro" id="IPR000859">
    <property type="entry name" value="CUB_dom"/>
</dbReference>
<feature type="compositionally biased region" description="Basic residues" evidence="3">
    <location>
        <begin position="826"/>
        <end position="835"/>
    </location>
</feature>
<evidence type="ECO:0000256" key="2">
    <source>
        <dbReference type="PROSITE-ProRule" id="PRU00059"/>
    </source>
</evidence>
<feature type="compositionally biased region" description="Polar residues" evidence="3">
    <location>
        <begin position="793"/>
        <end position="806"/>
    </location>
</feature>
<dbReference type="Proteomes" id="UP001307889">
    <property type="component" value="Chromosome 12"/>
</dbReference>
<dbReference type="InterPro" id="IPR036383">
    <property type="entry name" value="TSP1_rpt_sf"/>
</dbReference>
<dbReference type="SUPFAM" id="SSF49854">
    <property type="entry name" value="Spermadhesin, CUB domain"/>
    <property type="match status" value="1"/>
</dbReference>
<proteinExistence type="predicted"/>
<feature type="region of interest" description="Disordered" evidence="3">
    <location>
        <begin position="793"/>
        <end position="923"/>
    </location>
</feature>
<feature type="compositionally biased region" description="Low complexity" evidence="3">
    <location>
        <begin position="876"/>
        <end position="906"/>
    </location>
</feature>
<evidence type="ECO:0000313" key="5">
    <source>
        <dbReference type="EMBL" id="BET00970.1"/>
    </source>
</evidence>
<dbReference type="EMBL" id="AP028920">
    <property type="protein sequence ID" value="BET00970.1"/>
    <property type="molecule type" value="Genomic_DNA"/>
</dbReference>
<dbReference type="PRINTS" id="PR01705">
    <property type="entry name" value="TSP1REPEAT"/>
</dbReference>
<sequence length="1118" mass="122693">MLYHSLSLTCDQGASRNPNPARGGSYDEEMGGAFLSSYIHVAICLFAISDKRITGGLDVVLPVGYTALSGDLEAHVTGGWAGLTGRLQLLERSLYPLSGPILLQDESTLASSPPWNDVLLQQSSVIDAKKFENDSSNKQPDGWYSMGSVPLTWTNTSSLHVRFPCGIITRGGRYGVKLVVDVSNLSYVPLQIVELDVRWPSASLNLAPLEIQTYPEENVTAIVTFQTTYCQPALGSLLPETWLDLLYCGHSPLGCTFPNSTHKQLVYSEQIRGYPTLRYVPLGCHLFGMAGHYALALRSSIQDPGEPIAATHPRKTLKAVWSDRFVFNVHARSIFPCDGHSGVPVLFQYPKCILPSGDRVRLFSRLRADVSSLAPPTTMHYVSEQRVANGKHSLRFDCSLFSERYVEYCFVYISQSITGAVSDVRMDCVPTLPVLDFAVFGGRGSGDSKLPHHYYETGGWGEWSPWTQCTSTCSGGTRNRYRFCDSPPPRYGAKFCQGHALETESCGVAGAWDCRYYPDTGSGQVPADRPEVKAEIGPGCRCGCIVHLGTGKSHRLIAASSHSCPGRTFWLIQTEKDRVVKLSMEQFRLPCQFQSLKIRNGDSSSGEMLARLSGIPPDMPLIRSSGPSLLIEFNAGDIVSSGEECSGGFLAHASQSDRQENNLSRALVAQSINGMGSKLWTGPGLVNTGLALTLFLAVVSSTCLGMQYIYRYRKYQRAARQDDMDSFEENNSCGSIPMGKSITTSSTTLFSEVISLQRFRSNKHARLPEDDLEHYGAVTGSMAHEGSQLITCKSKTGENVENPTASETDKRPTTLEVPKTPQLPRRLLRTLRNRKPISPVSPVDEGPEDDTTVGSSLAVPIVKSPSSKAQKLAKLPSTRPSASSSQSSTLTNGSSPPSTNSTSRLPSSKEHKEKRNRERMLAGSEFSLNGAELEMDYYDYNVQNAVPGSYLAMDPAYCLWIPPFAPGVWEETEFIGYQGDDKKSEAYKSAESLALLKQNQMNKKSAESLSSRKDGVGQLNNEALSCIGDRSPIKVHQYLAGIQEKETVIEKSPSRRELNEYFDNGSPFKYADDDEDEEETNSRDARSNEDNAFVGVAANMNSDTVIVQVHSKYDQVFD</sequence>
<name>A0ABN7BAY2_9HEMI</name>
<keyword evidence="1" id="KW-1015">Disulfide bond</keyword>
<organism evidence="5 6">
    <name type="scientific">Nesidiocoris tenuis</name>
    <dbReference type="NCBI Taxonomy" id="355587"/>
    <lineage>
        <taxon>Eukaryota</taxon>
        <taxon>Metazoa</taxon>
        <taxon>Ecdysozoa</taxon>
        <taxon>Arthropoda</taxon>
        <taxon>Hexapoda</taxon>
        <taxon>Insecta</taxon>
        <taxon>Pterygota</taxon>
        <taxon>Neoptera</taxon>
        <taxon>Paraneoptera</taxon>
        <taxon>Hemiptera</taxon>
        <taxon>Heteroptera</taxon>
        <taxon>Panheteroptera</taxon>
        <taxon>Cimicomorpha</taxon>
        <taxon>Miridae</taxon>
        <taxon>Dicyphina</taxon>
        <taxon>Nesidiocoris</taxon>
    </lineage>
</organism>
<dbReference type="Pfam" id="PF00431">
    <property type="entry name" value="CUB"/>
    <property type="match status" value="1"/>
</dbReference>
<dbReference type="InterPro" id="IPR035914">
    <property type="entry name" value="Sperma_CUB_dom_sf"/>
</dbReference>
<evidence type="ECO:0000313" key="6">
    <source>
        <dbReference type="Proteomes" id="UP001307889"/>
    </source>
</evidence>
<protein>
    <submittedName>
        <fullName evidence="5">Locomotion</fullName>
    </submittedName>
</protein>
<feature type="compositionally biased region" description="Basic and acidic residues" evidence="3">
    <location>
        <begin position="1080"/>
        <end position="1089"/>
    </location>
</feature>
<evidence type="ECO:0000256" key="3">
    <source>
        <dbReference type="SAM" id="MobiDB-lite"/>
    </source>
</evidence>
<dbReference type="PANTHER" id="PTHR16311">
    <property type="entry name" value="THROMBOSPONDIN TYPE I DOMAIN-CONTAINING 1"/>
    <property type="match status" value="1"/>
</dbReference>
<evidence type="ECO:0000259" key="4">
    <source>
        <dbReference type="PROSITE" id="PS01180"/>
    </source>
</evidence>
<dbReference type="PROSITE" id="PS50092">
    <property type="entry name" value="TSP1"/>
    <property type="match status" value="1"/>
</dbReference>
<keyword evidence="6" id="KW-1185">Reference proteome</keyword>
<dbReference type="PANTHER" id="PTHR16311:SF3">
    <property type="entry name" value="THROMBOSPONDIN TYPE-1 DOMAIN-CONTAINING PROTEIN 1"/>
    <property type="match status" value="1"/>
</dbReference>